<gene>
    <name evidence="1" type="ORF">E4099_20135</name>
</gene>
<protein>
    <submittedName>
        <fullName evidence="1">ArpA protein</fullName>
    </submittedName>
</protein>
<evidence type="ECO:0000313" key="1">
    <source>
        <dbReference type="EMBL" id="TGB03064.1"/>
    </source>
</evidence>
<dbReference type="RefSeq" id="WP_135340487.1">
    <property type="nucleotide sequence ID" value="NZ_JBHLTX010000025.1"/>
</dbReference>
<dbReference type="Proteomes" id="UP000297948">
    <property type="component" value="Unassembled WGS sequence"/>
</dbReference>
<reference evidence="1 2" key="1">
    <citation type="submission" date="2019-03" db="EMBL/GenBank/DDBJ databases">
        <authorList>
            <person name="Gonzalez-Pimentel J.L."/>
        </authorList>
    </citation>
    <scope>NUCLEOTIDE SEQUENCE [LARGE SCALE GENOMIC DNA]</scope>
    <source>
        <strain evidence="1 2">JCM 31289</strain>
    </source>
</reference>
<proteinExistence type="predicted"/>
<dbReference type="AlphaFoldDB" id="A0A4Z0GYR5"/>
<dbReference type="InterPro" id="IPR056470">
    <property type="entry name" value="BesD/HalB-like"/>
</dbReference>
<comment type="caution">
    <text evidence="1">The sequence shown here is derived from an EMBL/GenBank/DDBJ whole genome shotgun (WGS) entry which is preliminary data.</text>
</comment>
<dbReference type="OrthoDB" id="2897833at2"/>
<dbReference type="EMBL" id="SRID01000202">
    <property type="protein sequence ID" value="TGB03064.1"/>
    <property type="molecule type" value="Genomic_DNA"/>
</dbReference>
<keyword evidence="2" id="KW-1185">Reference proteome</keyword>
<accession>A0A4Z0GYR5</accession>
<name>A0A4Z0GYR5_9ACTN</name>
<evidence type="ECO:0000313" key="2">
    <source>
        <dbReference type="Proteomes" id="UP000297948"/>
    </source>
</evidence>
<dbReference type="Pfam" id="PF23169">
    <property type="entry name" value="HalD"/>
    <property type="match status" value="1"/>
</dbReference>
<organism evidence="1 2">
    <name type="scientific">Streptomyces palmae</name>
    <dbReference type="NCBI Taxonomy" id="1701085"/>
    <lineage>
        <taxon>Bacteria</taxon>
        <taxon>Bacillati</taxon>
        <taxon>Actinomycetota</taxon>
        <taxon>Actinomycetes</taxon>
        <taxon>Kitasatosporales</taxon>
        <taxon>Streptomycetaceae</taxon>
        <taxon>Streptomyces</taxon>
    </lineage>
</organism>
<sequence>MDIGKIDETLEKFLAENHTPEGVERLADRFHHQGVVKFDKDARLVPEELMTAVRAEADRLVAEHRERRDLLLATTGNTPRKMSVVKSEQIERSELIRTIATSEVLLGFLGRIARERVIPEVSADERYLITHQEFTADTHGWHWGDYSFALIWALRMPPISCGGMLQAVPHTHWDKSDPRINETLCERRIDTHGLVTGDLYLQRTDTTLHRTVPLTEDGAARTILNMTWAGERDLDKPLVGNDRWWENPQAQAAQAVRQD</sequence>